<name>A0A4W5NPB4_9TELE</name>
<reference evidence="4" key="3">
    <citation type="submission" date="2025-09" db="UniProtKB">
        <authorList>
            <consortium name="Ensembl"/>
        </authorList>
    </citation>
    <scope>IDENTIFICATION</scope>
</reference>
<dbReference type="GO" id="GO:0070628">
    <property type="term" value="F:proteasome binding"/>
    <property type="evidence" value="ECO:0007669"/>
    <property type="project" value="TreeGrafter"/>
</dbReference>
<dbReference type="Ensembl" id="ENSHHUT00000054704.1">
    <property type="protein sequence ID" value="ENSHHUP00000052852.1"/>
    <property type="gene ID" value="ENSHHUG00000031748.1"/>
</dbReference>
<dbReference type="GO" id="GO:0080129">
    <property type="term" value="P:proteasome core complex assembly"/>
    <property type="evidence" value="ECO:0007669"/>
    <property type="project" value="TreeGrafter"/>
</dbReference>
<dbReference type="InterPro" id="IPR016565">
    <property type="entry name" value="Proteasome_assmbl_chp_1"/>
</dbReference>
<dbReference type="STRING" id="62062.ENSHHUP00000052852"/>
<evidence type="ECO:0000256" key="2">
    <source>
        <dbReference type="ARBA" id="ARBA00019180"/>
    </source>
</evidence>
<protein>
    <recommendedName>
        <fullName evidence="2">Proteasome assembly chaperone 1</fullName>
    </recommendedName>
</protein>
<proteinExistence type="inferred from homology"/>
<dbReference type="Proteomes" id="UP000314982">
    <property type="component" value="Unassembled WGS sequence"/>
</dbReference>
<dbReference type="GO" id="GO:0005783">
    <property type="term" value="C:endoplasmic reticulum"/>
    <property type="evidence" value="ECO:0007669"/>
    <property type="project" value="InterPro"/>
</dbReference>
<reference evidence="5" key="1">
    <citation type="submission" date="2018-06" db="EMBL/GenBank/DDBJ databases">
        <title>Genome assembly of Danube salmon.</title>
        <authorList>
            <person name="Macqueen D.J."/>
            <person name="Gundappa M.K."/>
        </authorList>
    </citation>
    <scope>NUCLEOTIDE SEQUENCE [LARGE SCALE GENOMIC DNA]</scope>
</reference>
<evidence type="ECO:0000313" key="4">
    <source>
        <dbReference type="Ensembl" id="ENSHHUP00000052852.1"/>
    </source>
</evidence>
<evidence type="ECO:0000256" key="1">
    <source>
        <dbReference type="ARBA" id="ARBA00005261"/>
    </source>
</evidence>
<keyword evidence="5" id="KW-1185">Reference proteome</keyword>
<sequence>MATFFGEVLSVYSRAVEECDEDLDENEEDEQIHREIEENREVHIEWGPEVTQSLGSGSNTLQCSDLIIAVGQNAAGFLSACVLNAESWDAVGCASLWNERSRGSSRQSSAPLPGEPACLFYRHRDNPAVLICQSTCYIAEDQLFQWTEKVFGCLQNRGLNVMVLSDSPMAEYKTSEYLYGSTIPFIRSLKSSAYKCQAFCPAVEQPNILTGLPAAVLSHCQVHQIPAVLYQCYSDVISPDSVTMETYKPALTSLSKLVKLESCPSADVLRKFAKISETQSNLYT</sequence>
<accession>A0A4W5NPB4</accession>
<reference evidence="4" key="2">
    <citation type="submission" date="2025-08" db="UniProtKB">
        <authorList>
            <consortium name="Ensembl"/>
        </authorList>
    </citation>
    <scope>IDENTIFICATION</scope>
</reference>
<dbReference type="Pfam" id="PF16094">
    <property type="entry name" value="PAC1"/>
    <property type="match status" value="1"/>
</dbReference>
<dbReference type="AlphaFoldDB" id="A0A4W5NPB4"/>
<comment type="similarity">
    <text evidence="1">Belongs to the PSMG1 family.</text>
</comment>
<dbReference type="PANTHER" id="PTHR15069">
    <property type="entry name" value="PROTEASOME ASSEMBLY CHAPERONE 1"/>
    <property type="match status" value="1"/>
</dbReference>
<evidence type="ECO:0000313" key="5">
    <source>
        <dbReference type="Proteomes" id="UP000314982"/>
    </source>
</evidence>
<dbReference type="PANTHER" id="PTHR15069:SF1">
    <property type="entry name" value="PROTEASOME ASSEMBLY CHAPERONE 1"/>
    <property type="match status" value="1"/>
</dbReference>
<dbReference type="GeneTree" id="ENSGT00500000044950"/>
<organism evidence="4 5">
    <name type="scientific">Hucho hucho</name>
    <name type="common">huchen</name>
    <dbReference type="NCBI Taxonomy" id="62062"/>
    <lineage>
        <taxon>Eukaryota</taxon>
        <taxon>Metazoa</taxon>
        <taxon>Chordata</taxon>
        <taxon>Craniata</taxon>
        <taxon>Vertebrata</taxon>
        <taxon>Euteleostomi</taxon>
        <taxon>Actinopterygii</taxon>
        <taxon>Neopterygii</taxon>
        <taxon>Teleostei</taxon>
        <taxon>Protacanthopterygii</taxon>
        <taxon>Salmoniformes</taxon>
        <taxon>Salmonidae</taxon>
        <taxon>Salmoninae</taxon>
        <taxon>Hucho</taxon>
    </lineage>
</organism>
<evidence type="ECO:0000256" key="3">
    <source>
        <dbReference type="ARBA" id="ARBA00023186"/>
    </source>
</evidence>
<keyword evidence="3" id="KW-0143">Chaperone</keyword>